<dbReference type="InterPro" id="IPR009057">
    <property type="entry name" value="Homeodomain-like_sf"/>
</dbReference>
<keyword evidence="2 4" id="KW-0238">DNA-binding</keyword>
<keyword evidence="7" id="KW-1185">Reference proteome</keyword>
<evidence type="ECO:0000259" key="5">
    <source>
        <dbReference type="PROSITE" id="PS50977"/>
    </source>
</evidence>
<dbReference type="RefSeq" id="WP_253839449.1">
    <property type="nucleotide sequence ID" value="NZ_JAMTCS010000015.1"/>
</dbReference>
<dbReference type="PROSITE" id="PS50977">
    <property type="entry name" value="HTH_TETR_2"/>
    <property type="match status" value="1"/>
</dbReference>
<sequence length="186" mass="19993">MPTQPAAGTRRDSARNRELILDTARAALAEDGDATMHAVAKAAGVGQATLYRHFPTREALVLAVHRHDVDELVRAAPQLLGQHPPVEALRAWLDLLARYGRIKHGLSGAFHAATHAQLAEEGYQPVVGAIATLLAAGVAEGSLRDDVGAEELLLLVGFLWRLEVDAERDRRVAALLDVVLSGLARR</sequence>
<feature type="domain" description="HTH tetR-type" evidence="5">
    <location>
        <begin position="14"/>
        <end position="72"/>
    </location>
</feature>
<protein>
    <submittedName>
        <fullName evidence="6">Transcriptional regulator, TetR family</fullName>
    </submittedName>
</protein>
<organism evidence="6 7">
    <name type="scientific">Promicromonospora thailandica</name>
    <dbReference type="NCBI Taxonomy" id="765201"/>
    <lineage>
        <taxon>Bacteria</taxon>
        <taxon>Bacillati</taxon>
        <taxon>Actinomycetota</taxon>
        <taxon>Actinomycetes</taxon>
        <taxon>Micrococcales</taxon>
        <taxon>Promicromonosporaceae</taxon>
        <taxon>Promicromonospora</taxon>
    </lineage>
</organism>
<dbReference type="Pfam" id="PF00440">
    <property type="entry name" value="TetR_N"/>
    <property type="match status" value="1"/>
</dbReference>
<name>A0A9X2G4S6_9MICO</name>
<dbReference type="SUPFAM" id="SSF48498">
    <property type="entry name" value="Tetracyclin repressor-like, C-terminal domain"/>
    <property type="match status" value="1"/>
</dbReference>
<evidence type="ECO:0000313" key="7">
    <source>
        <dbReference type="Proteomes" id="UP001139493"/>
    </source>
</evidence>
<keyword evidence="3" id="KW-0804">Transcription</keyword>
<dbReference type="AlphaFoldDB" id="A0A9X2G4S6"/>
<accession>A0A9X2G4S6</accession>
<proteinExistence type="predicted"/>
<keyword evidence="1" id="KW-0805">Transcription regulation</keyword>
<evidence type="ECO:0000256" key="1">
    <source>
        <dbReference type="ARBA" id="ARBA00023015"/>
    </source>
</evidence>
<dbReference type="PANTHER" id="PTHR30055">
    <property type="entry name" value="HTH-TYPE TRANSCRIPTIONAL REGULATOR RUTR"/>
    <property type="match status" value="1"/>
</dbReference>
<evidence type="ECO:0000256" key="2">
    <source>
        <dbReference type="ARBA" id="ARBA00023125"/>
    </source>
</evidence>
<dbReference type="Pfam" id="PF21597">
    <property type="entry name" value="TetR_C_43"/>
    <property type="match status" value="1"/>
</dbReference>
<comment type="caution">
    <text evidence="6">The sequence shown here is derived from an EMBL/GenBank/DDBJ whole genome shotgun (WGS) entry which is preliminary data.</text>
</comment>
<dbReference type="GO" id="GO:0003700">
    <property type="term" value="F:DNA-binding transcription factor activity"/>
    <property type="evidence" value="ECO:0007669"/>
    <property type="project" value="TreeGrafter"/>
</dbReference>
<feature type="DNA-binding region" description="H-T-H motif" evidence="4">
    <location>
        <begin position="35"/>
        <end position="54"/>
    </location>
</feature>
<dbReference type="InterPro" id="IPR036271">
    <property type="entry name" value="Tet_transcr_reg_TetR-rel_C_sf"/>
</dbReference>
<evidence type="ECO:0000313" key="6">
    <source>
        <dbReference type="EMBL" id="MCP2267097.1"/>
    </source>
</evidence>
<dbReference type="SUPFAM" id="SSF46689">
    <property type="entry name" value="Homeodomain-like"/>
    <property type="match status" value="1"/>
</dbReference>
<dbReference type="GO" id="GO:0000976">
    <property type="term" value="F:transcription cis-regulatory region binding"/>
    <property type="evidence" value="ECO:0007669"/>
    <property type="project" value="TreeGrafter"/>
</dbReference>
<dbReference type="Proteomes" id="UP001139493">
    <property type="component" value="Unassembled WGS sequence"/>
</dbReference>
<dbReference type="Gene3D" id="1.10.357.10">
    <property type="entry name" value="Tetracycline Repressor, domain 2"/>
    <property type="match status" value="1"/>
</dbReference>
<dbReference type="InterPro" id="IPR050109">
    <property type="entry name" value="HTH-type_TetR-like_transc_reg"/>
</dbReference>
<evidence type="ECO:0000256" key="3">
    <source>
        <dbReference type="ARBA" id="ARBA00023163"/>
    </source>
</evidence>
<reference evidence="6" key="1">
    <citation type="submission" date="2022-06" db="EMBL/GenBank/DDBJ databases">
        <title>Genomic Encyclopedia of Archaeal and Bacterial Type Strains, Phase II (KMG-II): from individual species to whole genera.</title>
        <authorList>
            <person name="Goeker M."/>
        </authorList>
    </citation>
    <scope>NUCLEOTIDE SEQUENCE</scope>
    <source>
        <strain evidence="6">DSM 26652</strain>
    </source>
</reference>
<gene>
    <name evidence="6" type="ORF">APR03_004469</name>
</gene>
<evidence type="ECO:0000256" key="4">
    <source>
        <dbReference type="PROSITE-ProRule" id="PRU00335"/>
    </source>
</evidence>
<dbReference type="EMBL" id="JAMTCS010000015">
    <property type="protein sequence ID" value="MCP2267097.1"/>
    <property type="molecule type" value="Genomic_DNA"/>
</dbReference>
<dbReference type="InterPro" id="IPR049445">
    <property type="entry name" value="TetR_SbtR-like_C"/>
</dbReference>
<dbReference type="PANTHER" id="PTHR30055:SF234">
    <property type="entry name" value="HTH-TYPE TRANSCRIPTIONAL REGULATOR BETI"/>
    <property type="match status" value="1"/>
</dbReference>
<dbReference type="InterPro" id="IPR001647">
    <property type="entry name" value="HTH_TetR"/>
</dbReference>